<gene>
    <name evidence="2" type="ORF">NQ315_011471</name>
</gene>
<dbReference type="AlphaFoldDB" id="A0AAV8VUW2"/>
<dbReference type="Proteomes" id="UP001159042">
    <property type="component" value="Unassembled WGS sequence"/>
</dbReference>
<dbReference type="Pfam" id="PF21200">
    <property type="entry name" value="Glyco_hydro_39_C"/>
    <property type="match status" value="1"/>
</dbReference>
<accession>A0AAV8VUW2</accession>
<evidence type="ECO:0000259" key="1">
    <source>
        <dbReference type="Pfam" id="PF21200"/>
    </source>
</evidence>
<evidence type="ECO:0000313" key="3">
    <source>
        <dbReference type="Proteomes" id="UP001159042"/>
    </source>
</evidence>
<comment type="caution">
    <text evidence="2">The sequence shown here is derived from an EMBL/GenBank/DDBJ whole genome shotgun (WGS) entry which is preliminary data.</text>
</comment>
<dbReference type="Gene3D" id="2.60.40.10">
    <property type="entry name" value="Immunoglobulins"/>
    <property type="match status" value="1"/>
</dbReference>
<evidence type="ECO:0000313" key="2">
    <source>
        <dbReference type="EMBL" id="KAJ8918018.1"/>
    </source>
</evidence>
<keyword evidence="3" id="KW-1185">Reference proteome</keyword>
<sequence length="64" mass="7816">MGLANFIVNNYLSKEYLQKINSTIKWKELHENDRSCEWTRADYRVRATDYWDRPGRYSEIIPYP</sequence>
<protein>
    <recommendedName>
        <fullName evidence="1">Alpha-L-iduronidase C-terminal domain-containing protein</fullName>
    </recommendedName>
</protein>
<proteinExistence type="predicted"/>
<organism evidence="2 3">
    <name type="scientific">Exocentrus adspersus</name>
    <dbReference type="NCBI Taxonomy" id="1586481"/>
    <lineage>
        <taxon>Eukaryota</taxon>
        <taxon>Metazoa</taxon>
        <taxon>Ecdysozoa</taxon>
        <taxon>Arthropoda</taxon>
        <taxon>Hexapoda</taxon>
        <taxon>Insecta</taxon>
        <taxon>Pterygota</taxon>
        <taxon>Neoptera</taxon>
        <taxon>Endopterygota</taxon>
        <taxon>Coleoptera</taxon>
        <taxon>Polyphaga</taxon>
        <taxon>Cucujiformia</taxon>
        <taxon>Chrysomeloidea</taxon>
        <taxon>Cerambycidae</taxon>
        <taxon>Lamiinae</taxon>
        <taxon>Acanthocinini</taxon>
        <taxon>Exocentrus</taxon>
    </lineage>
</organism>
<feature type="domain" description="Alpha-L-iduronidase C-terminal" evidence="1">
    <location>
        <begin position="39"/>
        <end position="63"/>
    </location>
</feature>
<dbReference type="EMBL" id="JANEYG010000028">
    <property type="protein sequence ID" value="KAJ8918018.1"/>
    <property type="molecule type" value="Genomic_DNA"/>
</dbReference>
<reference evidence="2 3" key="1">
    <citation type="journal article" date="2023" name="Insect Mol. Biol.">
        <title>Genome sequencing provides insights into the evolution of gene families encoding plant cell wall-degrading enzymes in longhorned beetles.</title>
        <authorList>
            <person name="Shin N.R."/>
            <person name="Okamura Y."/>
            <person name="Kirsch R."/>
            <person name="Pauchet Y."/>
        </authorList>
    </citation>
    <scope>NUCLEOTIDE SEQUENCE [LARGE SCALE GENOMIC DNA]</scope>
    <source>
        <strain evidence="2">EAD_L_NR</strain>
    </source>
</reference>
<name>A0AAV8VUW2_9CUCU</name>
<dbReference type="InterPro" id="IPR013783">
    <property type="entry name" value="Ig-like_fold"/>
</dbReference>
<dbReference type="InterPro" id="IPR049167">
    <property type="entry name" value="GH39_C"/>
</dbReference>